<feature type="domain" description="KY-like immunoglobulin-like" evidence="2">
    <location>
        <begin position="253"/>
        <end position="401"/>
    </location>
</feature>
<evidence type="ECO:0000256" key="1">
    <source>
        <dbReference type="SAM" id="Coils"/>
    </source>
</evidence>
<organism evidence="3 4">
    <name type="scientific">Sinanodonta woodiana</name>
    <name type="common">Chinese pond mussel</name>
    <name type="synonym">Anodonta woodiana</name>
    <dbReference type="NCBI Taxonomy" id="1069815"/>
    <lineage>
        <taxon>Eukaryota</taxon>
        <taxon>Metazoa</taxon>
        <taxon>Spiralia</taxon>
        <taxon>Lophotrochozoa</taxon>
        <taxon>Mollusca</taxon>
        <taxon>Bivalvia</taxon>
        <taxon>Autobranchia</taxon>
        <taxon>Heteroconchia</taxon>
        <taxon>Palaeoheterodonta</taxon>
        <taxon>Unionida</taxon>
        <taxon>Unionoidea</taxon>
        <taxon>Unionidae</taxon>
        <taxon>Unioninae</taxon>
        <taxon>Sinanodonta</taxon>
    </lineage>
</organism>
<comment type="caution">
    <text evidence="3">The sequence shown here is derived from an EMBL/GenBank/DDBJ whole genome shotgun (WGS) entry which is preliminary data.</text>
</comment>
<proteinExistence type="predicted"/>
<keyword evidence="1" id="KW-0175">Coiled coil</keyword>
<reference evidence="3 4" key="1">
    <citation type="submission" date="2024-11" db="EMBL/GenBank/DDBJ databases">
        <title>Chromosome-level genome assembly of the freshwater bivalve Anodonta woodiana.</title>
        <authorList>
            <person name="Chen X."/>
        </authorList>
    </citation>
    <scope>NUCLEOTIDE SEQUENCE [LARGE SCALE GENOMIC DNA]</scope>
    <source>
        <strain evidence="3">MN2024</strain>
        <tissue evidence="3">Gills</tissue>
    </source>
</reference>
<dbReference type="InterPro" id="IPR053041">
    <property type="entry name" value="Transglut-like_Superfamily_Mod"/>
</dbReference>
<name>A0ABD3VPR2_SINWO</name>
<dbReference type="InterPro" id="IPR038765">
    <property type="entry name" value="Papain-like_cys_pep_sf"/>
</dbReference>
<gene>
    <name evidence="3" type="ORF">ACJMK2_008488</name>
</gene>
<accession>A0ABD3VPR2</accession>
<evidence type="ECO:0000259" key="2">
    <source>
        <dbReference type="Pfam" id="PF23265"/>
    </source>
</evidence>
<evidence type="ECO:0000313" key="4">
    <source>
        <dbReference type="Proteomes" id="UP001634394"/>
    </source>
</evidence>
<keyword evidence="4" id="KW-1185">Reference proteome</keyword>
<protein>
    <recommendedName>
        <fullName evidence="2">KY-like immunoglobulin-like domain-containing protein</fullName>
    </recommendedName>
</protein>
<dbReference type="Gene3D" id="1.20.920.20">
    <property type="match status" value="1"/>
</dbReference>
<feature type="coiled-coil region" evidence="1">
    <location>
        <begin position="443"/>
        <end position="486"/>
    </location>
</feature>
<dbReference type="PANTHER" id="PTHR47020:SF1">
    <property type="entry name" value="HILLARIN"/>
    <property type="match status" value="1"/>
</dbReference>
<sequence>MGSKNSQSTVDQDNPFKWLMFTFEPAHILGLEYSRRHRVYTNDLSKLRKIPGPGQKNGKKSVIRRPEVIYKANRFANSVDQTLNKMPLNLFLEALTKDLESDFARTRAIYRWLTIQPIRTIKKTKSEVDKNTAEYLLRLVENRLTYAQLFSILCGMIDVPCVVISGFTKGSAYQVGEKLTKKHRAEWNAVLINEIWCLVDTFWGACEIVGKSTTELKYSYDDYYFLTDPEQFIYTHFPDVSKWQLLDKSISMRKFRKQACLKQRFFELGMKSLADTLCCLETKDGDVSLVFGLNRHRSKQQTFECYVKAIEPDKKHKTNDLEKTNDDSSSNVSDTSTVPFPVVKVKVKLNEENETTLSIKIRFQEAGKYKIEIVGKERQVKNADNEFDWIAIFNVHVKKINWNKRAKEALHKELVRKTKALEWINTKEQMIYEIDKLRQTIFNAMESKKIDQLEAAVRDAIANDYAAELGVEIAKAKEAIDRLKRLQKLRQGVLELNQKTIAEIRSYIHPPEEVFKVIRATLLLLGNNEDETKNWKNVQALIGKTGKLSMKMRVKEFDIDSLQIDVALRSKQILEGTKFETVCGTSAGAAGFFIWVTGMISEAEQKYAPTTPRTTKS</sequence>
<dbReference type="EMBL" id="JBJQND010000011">
    <property type="protein sequence ID" value="KAL3862528.1"/>
    <property type="molecule type" value="Genomic_DNA"/>
</dbReference>
<dbReference type="PANTHER" id="PTHR47020">
    <property type="entry name" value="HILLARIN"/>
    <property type="match status" value="1"/>
</dbReference>
<dbReference type="Pfam" id="PF23265">
    <property type="entry name" value="Ig-like_KY"/>
    <property type="match status" value="1"/>
</dbReference>
<dbReference type="SUPFAM" id="SSF54001">
    <property type="entry name" value="Cysteine proteinases"/>
    <property type="match status" value="1"/>
</dbReference>
<evidence type="ECO:0000313" key="3">
    <source>
        <dbReference type="EMBL" id="KAL3862528.1"/>
    </source>
</evidence>
<dbReference type="AlphaFoldDB" id="A0ABD3VPR2"/>
<dbReference type="Proteomes" id="UP001634394">
    <property type="component" value="Unassembled WGS sequence"/>
</dbReference>
<dbReference type="InterPro" id="IPR056564">
    <property type="entry name" value="Ig-like_KY"/>
</dbReference>